<accession>A0A9D9GRV5</accession>
<dbReference type="Proteomes" id="UP000823629">
    <property type="component" value="Unassembled WGS sequence"/>
</dbReference>
<protein>
    <submittedName>
        <fullName evidence="1">Cytidylate kinase-like family protein</fullName>
    </submittedName>
</protein>
<sequence length="199" mass="22593">MAYFVTIGRSYGSGGRYIAKKLSEELGIPFYDNDILVKVSENFGYNVEYVKEHAEKRDGPLSFIGLSGTLSTLTSNQKLALAQFETIERIAKQGESCIFVGRCADFVLRDYPNKISIYISAPMEERIKRATTYYGLSPNKAEATLRKMDKKRASYYNYYTNYEWGMASNYDICINSTIGIDKSVELIKKIIEIKGLVKD</sequence>
<organism evidence="1 2">
    <name type="scientific">Candidatus Scatoplasma merdavium</name>
    <dbReference type="NCBI Taxonomy" id="2840932"/>
    <lineage>
        <taxon>Bacteria</taxon>
        <taxon>Bacillati</taxon>
        <taxon>Bacillota</taxon>
        <taxon>Bacilli</taxon>
        <taxon>Bacillales</taxon>
        <taxon>Candidatus Scatoplasma</taxon>
    </lineage>
</organism>
<dbReference type="InterPro" id="IPR027417">
    <property type="entry name" value="P-loop_NTPase"/>
</dbReference>
<dbReference type="EMBL" id="JADING010000095">
    <property type="protein sequence ID" value="MBO8414501.1"/>
    <property type="molecule type" value="Genomic_DNA"/>
</dbReference>
<name>A0A9D9GRV5_9BACL</name>
<dbReference type="AlphaFoldDB" id="A0A9D9GRV5"/>
<reference evidence="1" key="2">
    <citation type="journal article" date="2021" name="PeerJ">
        <title>Extensive microbial diversity within the chicken gut microbiome revealed by metagenomics and culture.</title>
        <authorList>
            <person name="Gilroy R."/>
            <person name="Ravi A."/>
            <person name="Getino M."/>
            <person name="Pursley I."/>
            <person name="Horton D.L."/>
            <person name="Alikhan N.F."/>
            <person name="Baker D."/>
            <person name="Gharbi K."/>
            <person name="Hall N."/>
            <person name="Watson M."/>
            <person name="Adriaenssens E.M."/>
            <person name="Foster-Nyarko E."/>
            <person name="Jarju S."/>
            <person name="Secka A."/>
            <person name="Antonio M."/>
            <person name="Oren A."/>
            <person name="Chaudhuri R.R."/>
            <person name="La Ragione R."/>
            <person name="Hildebrand F."/>
            <person name="Pallen M.J."/>
        </authorList>
    </citation>
    <scope>NUCLEOTIDE SEQUENCE</scope>
    <source>
        <strain evidence="1">1748</strain>
    </source>
</reference>
<reference evidence="1" key="1">
    <citation type="submission" date="2020-10" db="EMBL/GenBank/DDBJ databases">
        <authorList>
            <person name="Gilroy R."/>
        </authorList>
    </citation>
    <scope>NUCLEOTIDE SEQUENCE</scope>
    <source>
        <strain evidence="1">1748</strain>
    </source>
</reference>
<evidence type="ECO:0000313" key="2">
    <source>
        <dbReference type="Proteomes" id="UP000823629"/>
    </source>
</evidence>
<evidence type="ECO:0000313" key="1">
    <source>
        <dbReference type="EMBL" id="MBO8414501.1"/>
    </source>
</evidence>
<proteinExistence type="predicted"/>
<keyword evidence="1" id="KW-0418">Kinase</keyword>
<dbReference type="Pfam" id="PF13189">
    <property type="entry name" value="Cytidylate_kin2"/>
    <property type="match status" value="1"/>
</dbReference>
<dbReference type="GO" id="GO:0016301">
    <property type="term" value="F:kinase activity"/>
    <property type="evidence" value="ECO:0007669"/>
    <property type="project" value="UniProtKB-KW"/>
</dbReference>
<keyword evidence="1" id="KW-0808">Transferase</keyword>
<dbReference type="SUPFAM" id="SSF52540">
    <property type="entry name" value="P-loop containing nucleoside triphosphate hydrolases"/>
    <property type="match status" value="1"/>
</dbReference>
<dbReference type="Gene3D" id="3.40.50.300">
    <property type="entry name" value="P-loop containing nucleotide triphosphate hydrolases"/>
    <property type="match status" value="1"/>
</dbReference>
<comment type="caution">
    <text evidence="1">The sequence shown here is derived from an EMBL/GenBank/DDBJ whole genome shotgun (WGS) entry which is preliminary data.</text>
</comment>
<gene>
    <name evidence="1" type="ORF">IAC78_03405</name>
</gene>